<accession>A0A2A6BA09</accession>
<sequence length="62" mass="6978">MPRKNTKVTVTQSPQDSLFLAGEAAHEQRGQWTEYLREGIPEEPIAVAPMHTVLDEEALTKM</sequence>
<evidence type="ECO:0000313" key="2">
    <source>
        <dbReference type="Proteomes" id="UP000005239"/>
    </source>
</evidence>
<dbReference type="Proteomes" id="UP000005239">
    <property type="component" value="Unassembled WGS sequence"/>
</dbReference>
<keyword evidence="2" id="KW-1185">Reference proteome</keyword>
<dbReference type="AlphaFoldDB" id="A0A2A6BA09"/>
<proteinExistence type="predicted"/>
<protein>
    <submittedName>
        <fullName evidence="1">Uncharacterized protein</fullName>
    </submittedName>
</protein>
<dbReference type="EnsemblMetazoa" id="PPA15197.1">
    <property type="protein sequence ID" value="PPA15197.1"/>
    <property type="gene ID" value="WBGene00104751"/>
</dbReference>
<organism evidence="1 2">
    <name type="scientific">Pristionchus pacificus</name>
    <name type="common">Parasitic nematode worm</name>
    <dbReference type="NCBI Taxonomy" id="54126"/>
    <lineage>
        <taxon>Eukaryota</taxon>
        <taxon>Metazoa</taxon>
        <taxon>Ecdysozoa</taxon>
        <taxon>Nematoda</taxon>
        <taxon>Chromadorea</taxon>
        <taxon>Rhabditida</taxon>
        <taxon>Rhabditina</taxon>
        <taxon>Diplogasteromorpha</taxon>
        <taxon>Diplogasteroidea</taxon>
        <taxon>Neodiplogasteridae</taxon>
        <taxon>Pristionchus</taxon>
    </lineage>
</organism>
<accession>A0A8R1UBW7</accession>
<name>A0A2A6BA09_PRIPA</name>
<reference evidence="2" key="1">
    <citation type="journal article" date="2008" name="Nat. Genet.">
        <title>The Pristionchus pacificus genome provides a unique perspective on nematode lifestyle and parasitism.</title>
        <authorList>
            <person name="Dieterich C."/>
            <person name="Clifton S.W."/>
            <person name="Schuster L.N."/>
            <person name="Chinwalla A."/>
            <person name="Delehaunty K."/>
            <person name="Dinkelacker I."/>
            <person name="Fulton L."/>
            <person name="Fulton R."/>
            <person name="Godfrey J."/>
            <person name="Minx P."/>
            <person name="Mitreva M."/>
            <person name="Roeseler W."/>
            <person name="Tian H."/>
            <person name="Witte H."/>
            <person name="Yang S.P."/>
            <person name="Wilson R.K."/>
            <person name="Sommer R.J."/>
        </authorList>
    </citation>
    <scope>NUCLEOTIDE SEQUENCE [LARGE SCALE GENOMIC DNA]</scope>
    <source>
        <strain evidence="2">PS312</strain>
    </source>
</reference>
<reference evidence="1" key="2">
    <citation type="submission" date="2022-06" db="UniProtKB">
        <authorList>
            <consortium name="EnsemblMetazoa"/>
        </authorList>
    </citation>
    <scope>IDENTIFICATION</scope>
    <source>
        <strain evidence="1">PS312</strain>
    </source>
</reference>
<gene>
    <name evidence="1" type="primary">WBGene00104751</name>
</gene>
<evidence type="ECO:0000313" key="1">
    <source>
        <dbReference type="EnsemblMetazoa" id="PPA15197.1"/>
    </source>
</evidence>